<dbReference type="OrthoDB" id="15846at10239"/>
<evidence type="ECO:0000313" key="2">
    <source>
        <dbReference type="Proteomes" id="UP000031071"/>
    </source>
</evidence>
<dbReference type="Proteomes" id="UP000031071">
    <property type="component" value="Segment"/>
</dbReference>
<accession>A0A0A7HAT3</accession>
<evidence type="ECO:0000313" key="1">
    <source>
        <dbReference type="EMBL" id="AIZ01787.1"/>
    </source>
</evidence>
<keyword evidence="2" id="KW-1185">Reference proteome</keyword>
<reference evidence="1 2" key="1">
    <citation type="submission" date="2014-10" db="EMBL/GenBank/DDBJ databases">
        <title>Genome of vB_ArtM-ArV1 - first myovirus infecting Arthrobacter sp.</title>
        <authorList>
            <person name="Simoliunas E."/>
            <person name="Kaliniene L."/>
            <person name="Stasilo M."/>
            <person name="Meskys R."/>
        </authorList>
    </citation>
    <scope>NUCLEOTIDE SEQUENCE [LARGE SCALE GENOMIC DNA]</scope>
</reference>
<name>A0A0A7HAT3_9CAUD</name>
<sequence length="219" mass="24523">MSFEMDAADVPKVTEELDTDAIVANRIKRKNHRRNGPKSGPAALKRRDRIIEALRLRRDEGKTWDQIAPLTGFNSRQSCYAACMKFLDKRDLLEIDLYRDVEYSRLEIAAQVVMGIIQDDTAAAGILLDEHDIDDMDGFRRNKYLDDVAERVGKTLETKLKAIDRLVNVGARAGKILGYDAPTKLEGNGMGGDITVTFAPAMNKPAEMAEPEMIIEPEQ</sequence>
<dbReference type="RefSeq" id="YP_009126133.1">
    <property type="nucleotide sequence ID" value="NC_026606.1"/>
</dbReference>
<protein>
    <submittedName>
        <fullName evidence="1">Uncharacterized protein</fullName>
    </submittedName>
</protein>
<organism evidence="1 2">
    <name type="scientific">Arthrobacter phage vB_ArtM-ArV1</name>
    <dbReference type="NCBI Taxonomy" id="1566993"/>
    <lineage>
        <taxon>Viruses</taxon>
        <taxon>Duplodnaviria</taxon>
        <taxon>Heunggongvirae</taxon>
        <taxon>Uroviricota</taxon>
        <taxon>Caudoviricetes</taxon>
        <taxon>Klausavirus</taxon>
        <taxon>Klausavirus ArV1</taxon>
    </lineage>
</organism>
<gene>
    <name evidence="1" type="ORF">ArV1_100</name>
</gene>
<dbReference type="KEGG" id="vg:23680942"/>
<dbReference type="EMBL" id="KM879463">
    <property type="protein sequence ID" value="AIZ01787.1"/>
    <property type="molecule type" value="Genomic_DNA"/>
</dbReference>
<proteinExistence type="predicted"/>
<dbReference type="GeneID" id="23680942"/>